<reference evidence="1 2" key="1">
    <citation type="submission" date="2016-07" db="EMBL/GenBank/DDBJ databases">
        <title>Draft Genome Sequence of Methylobrevis pamukkalensis PK2.</title>
        <authorList>
            <person name="Vasilenko O.V."/>
            <person name="Doronina N.V."/>
            <person name="Shmareva M.N."/>
            <person name="Tarlachkov S.V."/>
            <person name="Mustakhimov I."/>
            <person name="Trotsenko Y.A."/>
        </authorList>
    </citation>
    <scope>NUCLEOTIDE SEQUENCE [LARGE SCALE GENOMIC DNA]</scope>
    <source>
        <strain evidence="1 2">PK2</strain>
    </source>
</reference>
<comment type="caution">
    <text evidence="1">The sequence shown here is derived from an EMBL/GenBank/DDBJ whole genome shotgun (WGS) entry which is preliminary data.</text>
</comment>
<gene>
    <name evidence="1" type="primary">nhaP2_1</name>
    <name evidence="1" type="ORF">A6302_02991</name>
</gene>
<dbReference type="EMBL" id="MCRJ01000078">
    <property type="protein sequence ID" value="ODN69697.1"/>
    <property type="molecule type" value="Genomic_DNA"/>
</dbReference>
<protein>
    <submittedName>
        <fullName evidence="1">K(+)/H(+) antiporter NhaP2</fullName>
    </submittedName>
</protein>
<dbReference type="AlphaFoldDB" id="A0A1E3H057"/>
<keyword evidence="2" id="KW-1185">Reference proteome</keyword>
<organism evidence="1 2">
    <name type="scientific">Methylobrevis pamukkalensis</name>
    <dbReference type="NCBI Taxonomy" id="1439726"/>
    <lineage>
        <taxon>Bacteria</taxon>
        <taxon>Pseudomonadati</taxon>
        <taxon>Pseudomonadota</taxon>
        <taxon>Alphaproteobacteria</taxon>
        <taxon>Hyphomicrobiales</taxon>
        <taxon>Pleomorphomonadaceae</taxon>
        <taxon>Methylobrevis</taxon>
    </lineage>
</organism>
<dbReference type="Proteomes" id="UP000094622">
    <property type="component" value="Unassembled WGS sequence"/>
</dbReference>
<dbReference type="PATRIC" id="fig|1439726.3.peg.3144"/>
<accession>A0A1E3H057</accession>
<sequence length="185" mass="19946">MVPDSPVTRGSRLPRWARPSLVIRDGKSMRYQYAGRLQPGDYVYLFISPRFPHLLDRLFASPATVSADDAEFFGEFTIEPGKTLGDLNAIYGVGLDGVTSDTQIMSFMVERLGGHAEPGDRVQIGPVELIVRDTADDGAIATIGLSCAPEHGRTGKLALVPGAALARSGMGKVIDVLRNVFRSSQ</sequence>
<name>A0A1E3H057_9HYPH</name>
<evidence type="ECO:0000313" key="2">
    <source>
        <dbReference type="Proteomes" id="UP000094622"/>
    </source>
</evidence>
<proteinExistence type="predicted"/>
<evidence type="ECO:0000313" key="1">
    <source>
        <dbReference type="EMBL" id="ODN69697.1"/>
    </source>
</evidence>